<protein>
    <recommendedName>
        <fullName evidence="3">Prokaryotic ubiquitin-like protein Pup</fullName>
    </recommendedName>
    <alternativeName>
        <fullName evidence="4">Bacterial ubiquitin-like modifier</fullName>
    </alternativeName>
</protein>
<evidence type="ECO:0000256" key="2">
    <source>
        <dbReference type="ARBA" id="ARBA00010616"/>
    </source>
</evidence>
<dbReference type="GO" id="GO:0019941">
    <property type="term" value="P:modification-dependent protein catabolic process"/>
    <property type="evidence" value="ECO:0007669"/>
    <property type="project" value="InterPro"/>
</dbReference>
<dbReference type="GO" id="GO:0010498">
    <property type="term" value="P:proteasomal protein catabolic process"/>
    <property type="evidence" value="ECO:0007669"/>
    <property type="project" value="InterPro"/>
</dbReference>
<organism evidence="6 7">
    <name type="scientific">Bifidobacterium choloepi</name>
    <dbReference type="NCBI Taxonomy" id="2614131"/>
    <lineage>
        <taxon>Bacteria</taxon>
        <taxon>Bacillati</taxon>
        <taxon>Actinomycetota</taxon>
        <taxon>Actinomycetes</taxon>
        <taxon>Bifidobacteriales</taxon>
        <taxon>Bifidobacteriaceae</taxon>
        <taxon>Bifidobacterium</taxon>
    </lineage>
</organism>
<dbReference type="AlphaFoldDB" id="A0A6I5MYN9"/>
<evidence type="ECO:0000256" key="1">
    <source>
        <dbReference type="ARBA" id="ARBA00004707"/>
    </source>
</evidence>
<comment type="similarity">
    <text evidence="2">Belongs to the prokaryotic ubiquitin-like protein family.</text>
</comment>
<evidence type="ECO:0000256" key="3">
    <source>
        <dbReference type="ARBA" id="ARBA00016748"/>
    </source>
</evidence>
<dbReference type="GO" id="GO:0070628">
    <property type="term" value="F:proteasome binding"/>
    <property type="evidence" value="ECO:0007669"/>
    <property type="project" value="InterPro"/>
</dbReference>
<dbReference type="EMBL" id="VYSG01000001">
    <property type="protein sequence ID" value="NEG69387.1"/>
    <property type="molecule type" value="Genomic_DNA"/>
</dbReference>
<dbReference type="GO" id="GO:0070490">
    <property type="term" value="P:protein pupylation"/>
    <property type="evidence" value="ECO:0007669"/>
    <property type="project" value="InterPro"/>
</dbReference>
<evidence type="ECO:0000313" key="6">
    <source>
        <dbReference type="EMBL" id="NEG69387.1"/>
    </source>
</evidence>
<dbReference type="NCBIfam" id="TIGR03687">
    <property type="entry name" value="pupylate_cterm"/>
    <property type="match status" value="1"/>
</dbReference>
<feature type="compositionally biased region" description="Polar residues" evidence="5">
    <location>
        <begin position="1"/>
        <end position="17"/>
    </location>
</feature>
<comment type="caution">
    <text evidence="6">The sequence shown here is derived from an EMBL/GenBank/DDBJ whole genome shotgun (WGS) entry which is preliminary data.</text>
</comment>
<evidence type="ECO:0000313" key="7">
    <source>
        <dbReference type="Proteomes" id="UP000469292"/>
    </source>
</evidence>
<comment type="pathway">
    <text evidence="1">Protein degradation; proteasomal Pup-dependent pathway.</text>
</comment>
<sequence length="71" mass="7516">MPQEQANHQQAVAQDTQARGADEALGQVGQAVVAEAADEVDVLDELLDDLSSVLETNAEEYVSSFVQKGGE</sequence>
<dbReference type="GO" id="GO:0031386">
    <property type="term" value="F:protein tag activity"/>
    <property type="evidence" value="ECO:0007669"/>
    <property type="project" value="InterPro"/>
</dbReference>
<evidence type="ECO:0000256" key="4">
    <source>
        <dbReference type="ARBA" id="ARBA00032321"/>
    </source>
</evidence>
<keyword evidence="7" id="KW-1185">Reference proteome</keyword>
<proteinExistence type="inferred from homology"/>
<dbReference type="InterPro" id="IPR008515">
    <property type="entry name" value="Ubiquitin-like_Pup"/>
</dbReference>
<dbReference type="RefSeq" id="WP_163226961.1">
    <property type="nucleotide sequence ID" value="NZ_VYSG01000001.1"/>
</dbReference>
<reference evidence="6 7" key="1">
    <citation type="submission" date="2019-09" db="EMBL/GenBank/DDBJ databases">
        <title>Phylogenetic characterization of a novel taxon of the genus Bifidobacterium: Bifidobacterium choloepi sp. nov.</title>
        <authorList>
            <person name="Modesto M."/>
            <person name="Satti M."/>
        </authorList>
    </citation>
    <scope>NUCLEOTIDE SEQUENCE [LARGE SCALE GENOMIC DNA]</scope>
    <source>
        <strain evidence="6 7">BRDM6</strain>
    </source>
</reference>
<feature type="region of interest" description="Disordered" evidence="5">
    <location>
        <begin position="1"/>
        <end position="24"/>
    </location>
</feature>
<evidence type="ECO:0000256" key="5">
    <source>
        <dbReference type="SAM" id="MobiDB-lite"/>
    </source>
</evidence>
<dbReference type="Proteomes" id="UP000469292">
    <property type="component" value="Unassembled WGS sequence"/>
</dbReference>
<name>A0A6I5MYN9_9BIFI</name>
<accession>A0A6I5MYN9</accession>
<gene>
    <name evidence="6" type="ORF">F6S87_01845</name>
</gene>
<dbReference type="UniPathway" id="UPA00997"/>
<dbReference type="Pfam" id="PF05639">
    <property type="entry name" value="Pup"/>
    <property type="match status" value="1"/>
</dbReference>